<organism evidence="1 2">
    <name type="scientific">Alloalcanivorax profundimaris</name>
    <dbReference type="NCBI Taxonomy" id="2735259"/>
    <lineage>
        <taxon>Bacteria</taxon>
        <taxon>Pseudomonadati</taxon>
        <taxon>Pseudomonadota</taxon>
        <taxon>Gammaproteobacteria</taxon>
        <taxon>Oceanospirillales</taxon>
        <taxon>Alcanivoracaceae</taxon>
        <taxon>Alloalcanivorax</taxon>
    </lineage>
</organism>
<accession>A0ABS0AQJ4</accession>
<proteinExistence type="predicted"/>
<evidence type="ECO:0008006" key="3">
    <source>
        <dbReference type="Google" id="ProtNLM"/>
    </source>
</evidence>
<dbReference type="RefSeq" id="WP_194864889.1">
    <property type="nucleotide sequence ID" value="NZ_ARXX01000021.1"/>
</dbReference>
<sequence>MKNTLGLLQGVATPLHDDPWYLDEEGDAPYAVLGWPRWQTRVELEGADPSLHGVLLEPDDDPEAVRAEIVRIPLIALRFPSFRDGRAYSQASLLRSRYGFQGDLRAVGDVLRDQLALMRHCGFSSFAVREDKCLTDAIKGLADFERVYARSVAQPEPRFRRSEGGG</sequence>
<dbReference type="PIRSF" id="PIRSF030820">
    <property type="entry name" value="UCP030820"/>
    <property type="match status" value="1"/>
</dbReference>
<dbReference type="Proteomes" id="UP000662703">
    <property type="component" value="Unassembled WGS sequence"/>
</dbReference>
<dbReference type="Pfam" id="PF06073">
    <property type="entry name" value="DUF934"/>
    <property type="match status" value="1"/>
</dbReference>
<name>A0ABS0AQJ4_9GAMM</name>
<dbReference type="InterPro" id="IPR008318">
    <property type="entry name" value="UCP030820"/>
</dbReference>
<dbReference type="EMBL" id="ARXX01000021">
    <property type="protein sequence ID" value="MBF5056384.1"/>
    <property type="molecule type" value="Genomic_DNA"/>
</dbReference>
<comment type="caution">
    <text evidence="1">The sequence shown here is derived from an EMBL/GenBank/DDBJ whole genome shotgun (WGS) entry which is preliminary data.</text>
</comment>
<evidence type="ECO:0000313" key="1">
    <source>
        <dbReference type="EMBL" id="MBF5056384.1"/>
    </source>
</evidence>
<keyword evidence="2" id="KW-1185">Reference proteome</keyword>
<gene>
    <name evidence="1" type="ORF">Y5W_01678</name>
</gene>
<protein>
    <recommendedName>
        <fullName evidence="3">DUF934 domain-containing protein</fullName>
    </recommendedName>
</protein>
<evidence type="ECO:0000313" key="2">
    <source>
        <dbReference type="Proteomes" id="UP000662703"/>
    </source>
</evidence>
<reference evidence="1 2" key="1">
    <citation type="submission" date="2012-09" db="EMBL/GenBank/DDBJ databases">
        <title>Genome Sequence of alkane-degrading Bacterium Alcanivorax sp. 521-1.</title>
        <authorList>
            <person name="Lai Q."/>
            <person name="Shao Z."/>
        </authorList>
    </citation>
    <scope>NUCLEOTIDE SEQUENCE [LARGE SCALE GENOMIC DNA]</scope>
    <source>
        <strain evidence="1 2">521-1</strain>
    </source>
</reference>